<evidence type="ECO:0000256" key="2">
    <source>
        <dbReference type="ARBA" id="ARBA00010876"/>
    </source>
</evidence>
<dbReference type="PROSITE" id="PS50889">
    <property type="entry name" value="S4"/>
    <property type="match status" value="1"/>
</dbReference>
<dbReference type="Pfam" id="PF00849">
    <property type="entry name" value="PseudoU_synth_2"/>
    <property type="match status" value="1"/>
</dbReference>
<dbReference type="Proteomes" id="UP000244180">
    <property type="component" value="Unassembled WGS sequence"/>
</dbReference>
<accession>A0A2T5GEZ6</accession>
<dbReference type="InterPro" id="IPR036986">
    <property type="entry name" value="S4_RNA-bd_sf"/>
</dbReference>
<feature type="active site" evidence="5">
    <location>
        <position position="233"/>
    </location>
</feature>
<dbReference type="SMART" id="SM00363">
    <property type="entry name" value="S4"/>
    <property type="match status" value="1"/>
</dbReference>
<dbReference type="Pfam" id="PF01479">
    <property type="entry name" value="S4"/>
    <property type="match status" value="1"/>
</dbReference>
<feature type="compositionally biased region" description="Basic and acidic residues" evidence="8">
    <location>
        <begin position="1"/>
        <end position="11"/>
    </location>
</feature>
<dbReference type="FunFam" id="3.30.2350.10:FF:000006">
    <property type="entry name" value="Pseudouridine synthase"/>
    <property type="match status" value="1"/>
</dbReference>
<reference evidence="10 11" key="1">
    <citation type="submission" date="2017-08" db="EMBL/GenBank/DDBJ databases">
        <title>Burning lignite coal seam in the remote Altai Mountains harbors a hydrogen-driven thermophilic microbial community.</title>
        <authorList>
            <person name="Kadnikov V.V."/>
            <person name="Mardanov A.V."/>
            <person name="Ivasenko D."/>
            <person name="Beletsky A.V."/>
            <person name="Karnachuk O.V."/>
            <person name="Ravin N.V."/>
        </authorList>
    </citation>
    <scope>NUCLEOTIDE SEQUENCE [LARGE SCALE GENOMIC DNA]</scope>
    <source>
        <strain evidence="10">AL33</strain>
    </source>
</reference>
<dbReference type="AlphaFoldDB" id="A0A2T5GEZ6"/>
<evidence type="ECO:0000256" key="1">
    <source>
        <dbReference type="ARBA" id="ARBA00000073"/>
    </source>
</evidence>
<dbReference type="InterPro" id="IPR006224">
    <property type="entry name" value="PsdUridine_synth_RluA-like_CS"/>
</dbReference>
<dbReference type="CDD" id="cd02869">
    <property type="entry name" value="PseudoU_synth_RluA_like"/>
    <property type="match status" value="1"/>
</dbReference>
<proteinExistence type="inferred from homology"/>
<dbReference type="NCBIfam" id="TIGR00005">
    <property type="entry name" value="rluA_subfam"/>
    <property type="match status" value="1"/>
</dbReference>
<evidence type="ECO:0000256" key="7">
    <source>
        <dbReference type="RuleBase" id="RU362028"/>
    </source>
</evidence>
<evidence type="ECO:0000256" key="4">
    <source>
        <dbReference type="ARBA" id="ARBA00023235"/>
    </source>
</evidence>
<dbReference type="PANTHER" id="PTHR21600">
    <property type="entry name" value="MITOCHONDRIAL RNA PSEUDOURIDINE SYNTHASE"/>
    <property type="match status" value="1"/>
</dbReference>
<sequence length="399" mass="41953">MTETSVSDRRKGAAALEKGHPAAPDSIAPAPDAGGARGGPSFADEGAPDGASGAAEPGAGVEGAEAIRPDGAKDAGAAAAPAEPVGDALEVPGEDGAGERFFTVGAEAVGLRLDVAVSRALEVSRAQVKKWIEAGRVTVDGRAARPAERLSGGEAIRVRPPAPRPARPRPNALSLRIVYEDAVLAVVDKPPGMSVHPSPGHDDDTLVNALLYHLKALSGIGGELRPGIVHRLDKDTSGLLVVAKTDRAHLALAAQLQARTMKRTYTAVVCGVPAEEVGLIDLPIGRHPVDRKRMAVVPNGRPARTRYRVVRRFRRHSIVEASLETGRTHQIRVHFAAIGHPLVGDPVYGRCRFGAMSRQALHATRLGFRHPETGAWLEFTSPLPPDLTALIDALSKNEA</sequence>
<dbReference type="RefSeq" id="WP_272999509.1">
    <property type="nucleotide sequence ID" value="NZ_PEBV01000002.1"/>
</dbReference>
<dbReference type="InterPro" id="IPR020103">
    <property type="entry name" value="PsdUridine_synth_cat_dom_sf"/>
</dbReference>
<dbReference type="Gene3D" id="3.10.290.10">
    <property type="entry name" value="RNA-binding S4 domain"/>
    <property type="match status" value="1"/>
</dbReference>
<feature type="region of interest" description="Disordered" evidence="8">
    <location>
        <begin position="1"/>
        <end position="93"/>
    </location>
</feature>
<dbReference type="PANTHER" id="PTHR21600:SF44">
    <property type="entry name" value="RIBOSOMAL LARGE SUBUNIT PSEUDOURIDINE SYNTHASE D"/>
    <property type="match status" value="1"/>
</dbReference>
<dbReference type="EMBL" id="PEBV01000002">
    <property type="protein sequence ID" value="PTQ54758.1"/>
    <property type="molecule type" value="Genomic_DNA"/>
</dbReference>
<evidence type="ECO:0000259" key="9">
    <source>
        <dbReference type="SMART" id="SM00363"/>
    </source>
</evidence>
<dbReference type="GO" id="GO:0000455">
    <property type="term" value="P:enzyme-directed rRNA pseudouridine synthesis"/>
    <property type="evidence" value="ECO:0007669"/>
    <property type="project" value="TreeGrafter"/>
</dbReference>
<evidence type="ECO:0000313" key="11">
    <source>
        <dbReference type="Proteomes" id="UP000244180"/>
    </source>
</evidence>
<name>A0A2T5GEZ6_HYDSH</name>
<evidence type="ECO:0000256" key="5">
    <source>
        <dbReference type="PIRSR" id="PIRSR606225-1"/>
    </source>
</evidence>
<feature type="compositionally biased region" description="Low complexity" evidence="8">
    <location>
        <begin position="21"/>
        <end position="64"/>
    </location>
</feature>
<dbReference type="SUPFAM" id="SSF55174">
    <property type="entry name" value="Alpha-L RNA-binding motif"/>
    <property type="match status" value="1"/>
</dbReference>
<feature type="compositionally biased region" description="Low complexity" evidence="8">
    <location>
        <begin position="74"/>
        <end position="88"/>
    </location>
</feature>
<protein>
    <recommendedName>
        <fullName evidence="7">Pseudouridine synthase</fullName>
        <ecNumber evidence="7">5.4.99.-</ecNumber>
    </recommendedName>
</protein>
<dbReference type="InterPro" id="IPR002942">
    <property type="entry name" value="S4_RNA-bd"/>
</dbReference>
<dbReference type="InterPro" id="IPR006145">
    <property type="entry name" value="PsdUridine_synth_RsuA/RluA"/>
</dbReference>
<evidence type="ECO:0000313" key="10">
    <source>
        <dbReference type="EMBL" id="PTQ54758.1"/>
    </source>
</evidence>
<dbReference type="InterPro" id="IPR006225">
    <property type="entry name" value="PsdUridine_synth_RluC/D"/>
</dbReference>
<dbReference type="SUPFAM" id="SSF55120">
    <property type="entry name" value="Pseudouridine synthase"/>
    <property type="match status" value="1"/>
</dbReference>
<dbReference type="GO" id="GO:0003723">
    <property type="term" value="F:RNA binding"/>
    <property type="evidence" value="ECO:0007669"/>
    <property type="project" value="UniProtKB-KW"/>
</dbReference>
<comment type="catalytic activity">
    <reaction evidence="1 7">
        <text>a uridine in RNA = a pseudouridine in RNA</text>
        <dbReference type="Rhea" id="RHEA:48348"/>
        <dbReference type="Rhea" id="RHEA-COMP:12068"/>
        <dbReference type="Rhea" id="RHEA-COMP:12069"/>
        <dbReference type="ChEBI" id="CHEBI:65314"/>
        <dbReference type="ChEBI" id="CHEBI:65315"/>
    </reaction>
</comment>
<keyword evidence="3 6" id="KW-0694">RNA-binding</keyword>
<dbReference type="InterPro" id="IPR050188">
    <property type="entry name" value="RluA_PseudoU_synthase"/>
</dbReference>
<comment type="similarity">
    <text evidence="2 7">Belongs to the pseudouridine synthase RluA family.</text>
</comment>
<evidence type="ECO:0000256" key="6">
    <source>
        <dbReference type="PROSITE-ProRule" id="PRU00182"/>
    </source>
</evidence>
<dbReference type="EC" id="5.4.99.-" evidence="7"/>
<organism evidence="10 11">
    <name type="scientific">Hydrogenibacillus schlegelii</name>
    <name type="common">Bacillus schlegelii</name>
    <dbReference type="NCBI Taxonomy" id="1484"/>
    <lineage>
        <taxon>Bacteria</taxon>
        <taxon>Bacillati</taxon>
        <taxon>Bacillota</taxon>
        <taxon>Bacilli</taxon>
        <taxon>Bacillales</taxon>
        <taxon>Bacillales Family X. Incertae Sedis</taxon>
        <taxon>Hydrogenibacillus</taxon>
    </lineage>
</organism>
<dbReference type="CDD" id="cd00165">
    <property type="entry name" value="S4"/>
    <property type="match status" value="1"/>
</dbReference>
<evidence type="ECO:0000256" key="8">
    <source>
        <dbReference type="SAM" id="MobiDB-lite"/>
    </source>
</evidence>
<comment type="caution">
    <text evidence="10">The sequence shown here is derived from an EMBL/GenBank/DDBJ whole genome shotgun (WGS) entry which is preliminary data.</text>
</comment>
<dbReference type="Gene3D" id="3.30.2350.10">
    <property type="entry name" value="Pseudouridine synthase"/>
    <property type="match status" value="1"/>
</dbReference>
<dbReference type="GO" id="GO:0120159">
    <property type="term" value="F:rRNA pseudouridine synthase activity"/>
    <property type="evidence" value="ECO:0007669"/>
    <property type="project" value="UniProtKB-ARBA"/>
</dbReference>
<comment type="function">
    <text evidence="7">Responsible for synthesis of pseudouridine from uracil.</text>
</comment>
<gene>
    <name evidence="10" type="ORF">HSCHL_2349</name>
</gene>
<keyword evidence="4 7" id="KW-0413">Isomerase</keyword>
<feature type="domain" description="RNA-binding S4" evidence="9">
    <location>
        <begin position="111"/>
        <end position="170"/>
    </location>
</feature>
<evidence type="ECO:0000256" key="3">
    <source>
        <dbReference type="ARBA" id="ARBA00022884"/>
    </source>
</evidence>
<dbReference type="PROSITE" id="PS01129">
    <property type="entry name" value="PSI_RLU"/>
    <property type="match status" value="1"/>
</dbReference>